<comment type="caution">
    <text evidence="2">The sequence shown here is derived from an EMBL/GenBank/DDBJ whole genome shotgun (WGS) entry which is preliminary data.</text>
</comment>
<keyword evidence="3" id="KW-1185">Reference proteome</keyword>
<dbReference type="STRING" id="210143.A0A1R3GMV9"/>
<evidence type="ECO:0000256" key="1">
    <source>
        <dbReference type="SAM" id="MobiDB-lite"/>
    </source>
</evidence>
<feature type="compositionally biased region" description="Basic and acidic residues" evidence="1">
    <location>
        <begin position="95"/>
        <end position="106"/>
    </location>
</feature>
<reference evidence="2 3" key="1">
    <citation type="submission" date="2013-09" db="EMBL/GenBank/DDBJ databases">
        <title>Corchorus capsularis genome sequencing.</title>
        <authorList>
            <person name="Alam M."/>
            <person name="Haque M.S."/>
            <person name="Islam M.S."/>
            <person name="Emdad E.M."/>
            <person name="Islam M.M."/>
            <person name="Ahmed B."/>
            <person name="Halim A."/>
            <person name="Hossen Q.M.M."/>
            <person name="Hossain M.Z."/>
            <person name="Ahmed R."/>
            <person name="Khan M.M."/>
            <person name="Islam R."/>
            <person name="Rashid M.M."/>
            <person name="Khan S.A."/>
            <person name="Rahman M.S."/>
            <person name="Alam M."/>
        </authorList>
    </citation>
    <scope>NUCLEOTIDE SEQUENCE [LARGE SCALE GENOMIC DNA]</scope>
    <source>
        <strain evidence="3">cv. CVL-1</strain>
        <tissue evidence="2">Whole seedling</tissue>
    </source>
</reference>
<dbReference type="Proteomes" id="UP000188268">
    <property type="component" value="Unassembled WGS sequence"/>
</dbReference>
<dbReference type="EMBL" id="AWWV01013952">
    <property type="protein sequence ID" value="OMO59423.1"/>
    <property type="molecule type" value="Genomic_DNA"/>
</dbReference>
<feature type="region of interest" description="Disordered" evidence="1">
    <location>
        <begin position="1"/>
        <end position="29"/>
    </location>
</feature>
<organism evidence="2 3">
    <name type="scientific">Corchorus capsularis</name>
    <name type="common">Jute</name>
    <dbReference type="NCBI Taxonomy" id="210143"/>
    <lineage>
        <taxon>Eukaryota</taxon>
        <taxon>Viridiplantae</taxon>
        <taxon>Streptophyta</taxon>
        <taxon>Embryophyta</taxon>
        <taxon>Tracheophyta</taxon>
        <taxon>Spermatophyta</taxon>
        <taxon>Magnoliopsida</taxon>
        <taxon>eudicotyledons</taxon>
        <taxon>Gunneridae</taxon>
        <taxon>Pentapetalae</taxon>
        <taxon>rosids</taxon>
        <taxon>malvids</taxon>
        <taxon>Malvales</taxon>
        <taxon>Malvaceae</taxon>
        <taxon>Grewioideae</taxon>
        <taxon>Apeibeae</taxon>
        <taxon>Corchorus</taxon>
    </lineage>
</organism>
<dbReference type="OrthoDB" id="10612298at2759"/>
<evidence type="ECO:0000313" key="3">
    <source>
        <dbReference type="Proteomes" id="UP000188268"/>
    </source>
</evidence>
<evidence type="ECO:0000313" key="2">
    <source>
        <dbReference type="EMBL" id="OMO59423.1"/>
    </source>
</evidence>
<feature type="compositionally biased region" description="Polar residues" evidence="1">
    <location>
        <begin position="73"/>
        <end position="85"/>
    </location>
</feature>
<proteinExistence type="predicted"/>
<sequence>MKDRPPSSYGAVYVPPHHRLRSPNGADFSPSVIRSKVCDNENAAVVSTRGTAAPVHYSQQQPKSLQSHHRQQQRTCNGDNPQGNSAPDDGISEDGSDRELDLSLQS</sequence>
<feature type="non-terminal residue" evidence="2">
    <location>
        <position position="106"/>
    </location>
</feature>
<protein>
    <submittedName>
        <fullName evidence="2">Uncharacterized protein</fullName>
    </submittedName>
</protein>
<dbReference type="Gramene" id="OMO59423">
    <property type="protein sequence ID" value="OMO59423"/>
    <property type="gene ID" value="CCACVL1_24835"/>
</dbReference>
<feature type="region of interest" description="Disordered" evidence="1">
    <location>
        <begin position="49"/>
        <end position="106"/>
    </location>
</feature>
<gene>
    <name evidence="2" type="ORF">CCACVL1_24835</name>
</gene>
<name>A0A1R3GMV9_COCAP</name>
<accession>A0A1R3GMV9</accession>
<dbReference type="AlphaFoldDB" id="A0A1R3GMV9"/>